<evidence type="ECO:0000259" key="10">
    <source>
        <dbReference type="PROSITE" id="PS50112"/>
    </source>
</evidence>
<dbReference type="Gene3D" id="3.30.565.10">
    <property type="entry name" value="Histidine kinase-like ATPase, C-terminal domain"/>
    <property type="match status" value="1"/>
</dbReference>
<dbReference type="SMART" id="SM00388">
    <property type="entry name" value="HisKA"/>
    <property type="match status" value="1"/>
</dbReference>
<name>A0A418V1N8_RHOPL</name>
<evidence type="ECO:0000256" key="7">
    <source>
        <dbReference type="ARBA" id="ARBA00022840"/>
    </source>
</evidence>
<dbReference type="InterPro" id="IPR005467">
    <property type="entry name" value="His_kinase_dom"/>
</dbReference>
<comment type="caution">
    <text evidence="11">The sequence shown here is derived from an EMBL/GenBank/DDBJ whole genome shotgun (WGS) entry which is preliminary data.</text>
</comment>
<dbReference type="InterPro" id="IPR035965">
    <property type="entry name" value="PAS-like_dom_sf"/>
</dbReference>
<dbReference type="GO" id="GO:0006355">
    <property type="term" value="P:regulation of DNA-templated transcription"/>
    <property type="evidence" value="ECO:0007669"/>
    <property type="project" value="InterPro"/>
</dbReference>
<dbReference type="GO" id="GO:0000155">
    <property type="term" value="F:phosphorelay sensor kinase activity"/>
    <property type="evidence" value="ECO:0007669"/>
    <property type="project" value="InterPro"/>
</dbReference>
<gene>
    <name evidence="11" type="ORF">D4Q52_19370</name>
</gene>
<dbReference type="PANTHER" id="PTHR43065">
    <property type="entry name" value="SENSOR HISTIDINE KINASE"/>
    <property type="match status" value="1"/>
</dbReference>
<dbReference type="PROSITE" id="PS50112">
    <property type="entry name" value="PAS"/>
    <property type="match status" value="1"/>
</dbReference>
<evidence type="ECO:0000256" key="6">
    <source>
        <dbReference type="ARBA" id="ARBA00022777"/>
    </source>
</evidence>
<sequence length="684" mass="75231">MTLSPDLRFNPPDVFNLTRESVVVRDPSGRILAWNRAAERLYGWSSEEAVGRVADDMLWSTPPLTRPAPGSNDVWTEQIVRVGRDRVTLLIDAQFTARRNADGALLDIVETSRSVSSERAALSREGEHRYRTLFHAMPTSYLELDITAIRPFIAQHRDRSIAEIRAHLLASPEIVQQIMRATKVVDANDHAVEVFGGGDREGMFDSVEPFWPPESREVYVDSMIARLQQVPRFTREVTMTTLSGCRIHCIFTACLDAKIVGDGRVIIGIVDVTALTVANRTLEEGRERYRALFHLMPIPLCRINTDVVAAILKTFSRAQRQDPEAVLSARPELMHHIANSSFVEEANVRAAKILGLEAPDDLRGLPAGSLLSSRPDTLRRLALASIRGVPFEEETQIVSPTGEELDVLLSMSFIEHAGSRFSLAGLIDIRDRLKAEGDLATLRADFAHAARISMLGELAASIAHEVNQPLAAIGASGEAGLRWLDRSPPNLDQVRTQLTRLVGQAERASRIIERIRTTAKSSIPERQTLDLSKVAQNAVSFLDHEARALRVSLDLRLSVDPCLVVADRTELEQVIANLVINAMQAIVSSEVRNGRVVVGVGATEHCAECYVIDNGPGLEPHVQKRLFESFFTTKREGMGLGLSVCRSIVQSLGGTMAGENRSDGVGARLSFRLPRAKAPPSTAC</sequence>
<dbReference type="Proteomes" id="UP000285523">
    <property type="component" value="Unassembled WGS sequence"/>
</dbReference>
<dbReference type="InterPro" id="IPR013767">
    <property type="entry name" value="PAS_fold"/>
</dbReference>
<reference evidence="11 12" key="1">
    <citation type="submission" date="2018-09" db="EMBL/GenBank/DDBJ databases">
        <title>Draft genome sequence of Rhodopseudomonas palustris 2.1.18.</title>
        <authorList>
            <person name="Robertson S.L."/>
            <person name="Meyer T.E."/>
            <person name="Kyndt J.A."/>
        </authorList>
    </citation>
    <scope>NUCLEOTIDE SEQUENCE [LARGE SCALE GENOMIC DNA]</scope>
    <source>
        <strain evidence="11 12">2.1.18</strain>
    </source>
</reference>
<organism evidence="11 12">
    <name type="scientific">Rhodopseudomonas palustris</name>
    <dbReference type="NCBI Taxonomy" id="1076"/>
    <lineage>
        <taxon>Bacteria</taxon>
        <taxon>Pseudomonadati</taxon>
        <taxon>Pseudomonadota</taxon>
        <taxon>Alphaproteobacteria</taxon>
        <taxon>Hyphomicrobiales</taxon>
        <taxon>Nitrobacteraceae</taxon>
        <taxon>Rhodopseudomonas</taxon>
    </lineage>
</organism>
<dbReference type="InterPro" id="IPR003661">
    <property type="entry name" value="HisK_dim/P_dom"/>
</dbReference>
<dbReference type="SUPFAM" id="SSF55874">
    <property type="entry name" value="ATPase domain of HSP90 chaperone/DNA topoisomerase II/histidine kinase"/>
    <property type="match status" value="1"/>
</dbReference>
<protein>
    <recommendedName>
        <fullName evidence="2">histidine kinase</fullName>
        <ecNumber evidence="2">2.7.13.3</ecNumber>
    </recommendedName>
</protein>
<dbReference type="PRINTS" id="PR00344">
    <property type="entry name" value="BCTRLSENSOR"/>
</dbReference>
<feature type="domain" description="Histidine kinase" evidence="9">
    <location>
        <begin position="461"/>
        <end position="677"/>
    </location>
</feature>
<evidence type="ECO:0000256" key="1">
    <source>
        <dbReference type="ARBA" id="ARBA00000085"/>
    </source>
</evidence>
<dbReference type="PROSITE" id="PS50109">
    <property type="entry name" value="HIS_KIN"/>
    <property type="match status" value="1"/>
</dbReference>
<dbReference type="InterPro" id="IPR003594">
    <property type="entry name" value="HATPase_dom"/>
</dbReference>
<dbReference type="RefSeq" id="WP_119858213.1">
    <property type="nucleotide sequence ID" value="NZ_QYYD01000021.1"/>
</dbReference>
<accession>A0A418V1N8</accession>
<dbReference type="EC" id="2.7.13.3" evidence="2"/>
<dbReference type="SUPFAM" id="SSF47384">
    <property type="entry name" value="Homodimeric domain of signal transducing histidine kinase"/>
    <property type="match status" value="1"/>
</dbReference>
<proteinExistence type="predicted"/>
<evidence type="ECO:0000313" key="12">
    <source>
        <dbReference type="Proteomes" id="UP000285523"/>
    </source>
</evidence>
<dbReference type="Gene3D" id="3.30.450.20">
    <property type="entry name" value="PAS domain"/>
    <property type="match status" value="2"/>
</dbReference>
<evidence type="ECO:0000259" key="9">
    <source>
        <dbReference type="PROSITE" id="PS50109"/>
    </source>
</evidence>
<evidence type="ECO:0000313" key="11">
    <source>
        <dbReference type="EMBL" id="RJF69805.1"/>
    </source>
</evidence>
<dbReference type="InterPro" id="IPR036890">
    <property type="entry name" value="HATPase_C_sf"/>
</dbReference>
<evidence type="ECO:0000256" key="4">
    <source>
        <dbReference type="ARBA" id="ARBA00022679"/>
    </source>
</evidence>
<dbReference type="OrthoDB" id="226486at2"/>
<keyword evidence="3" id="KW-0597">Phosphoprotein</keyword>
<dbReference type="PANTHER" id="PTHR43065:SF10">
    <property type="entry name" value="PEROXIDE STRESS-ACTIVATED HISTIDINE KINASE MAK3"/>
    <property type="match status" value="1"/>
</dbReference>
<dbReference type="InterPro" id="IPR004358">
    <property type="entry name" value="Sig_transdc_His_kin-like_C"/>
</dbReference>
<keyword evidence="8" id="KW-0902">Two-component regulatory system</keyword>
<dbReference type="Gene3D" id="1.10.287.130">
    <property type="match status" value="1"/>
</dbReference>
<comment type="catalytic activity">
    <reaction evidence="1">
        <text>ATP + protein L-histidine = ADP + protein N-phospho-L-histidine.</text>
        <dbReference type="EC" id="2.7.13.3"/>
    </reaction>
</comment>
<dbReference type="InterPro" id="IPR000014">
    <property type="entry name" value="PAS"/>
</dbReference>
<dbReference type="CDD" id="cd00130">
    <property type="entry name" value="PAS"/>
    <property type="match status" value="1"/>
</dbReference>
<dbReference type="Pfam" id="PF00512">
    <property type="entry name" value="HisKA"/>
    <property type="match status" value="1"/>
</dbReference>
<dbReference type="CDD" id="cd00082">
    <property type="entry name" value="HisKA"/>
    <property type="match status" value="1"/>
</dbReference>
<dbReference type="InterPro" id="IPR036097">
    <property type="entry name" value="HisK_dim/P_sf"/>
</dbReference>
<keyword evidence="7" id="KW-0067">ATP-binding</keyword>
<keyword evidence="4" id="KW-0808">Transferase</keyword>
<keyword evidence="6" id="KW-0418">Kinase</keyword>
<evidence type="ECO:0000256" key="5">
    <source>
        <dbReference type="ARBA" id="ARBA00022741"/>
    </source>
</evidence>
<dbReference type="GO" id="GO:0005524">
    <property type="term" value="F:ATP binding"/>
    <property type="evidence" value="ECO:0007669"/>
    <property type="project" value="UniProtKB-KW"/>
</dbReference>
<dbReference type="NCBIfam" id="TIGR00229">
    <property type="entry name" value="sensory_box"/>
    <property type="match status" value="1"/>
</dbReference>
<dbReference type="Pfam" id="PF13426">
    <property type="entry name" value="PAS_9"/>
    <property type="match status" value="1"/>
</dbReference>
<dbReference type="Pfam" id="PF02518">
    <property type="entry name" value="HATPase_c"/>
    <property type="match status" value="1"/>
</dbReference>
<dbReference type="SMART" id="SM00091">
    <property type="entry name" value="PAS"/>
    <property type="match status" value="2"/>
</dbReference>
<dbReference type="SUPFAM" id="SSF55785">
    <property type="entry name" value="PYP-like sensor domain (PAS domain)"/>
    <property type="match status" value="2"/>
</dbReference>
<dbReference type="AlphaFoldDB" id="A0A418V1N8"/>
<evidence type="ECO:0000256" key="2">
    <source>
        <dbReference type="ARBA" id="ARBA00012438"/>
    </source>
</evidence>
<feature type="domain" description="PAS" evidence="10">
    <location>
        <begin position="14"/>
        <end position="52"/>
    </location>
</feature>
<evidence type="ECO:0000256" key="8">
    <source>
        <dbReference type="ARBA" id="ARBA00023012"/>
    </source>
</evidence>
<keyword evidence="5" id="KW-0547">Nucleotide-binding</keyword>
<evidence type="ECO:0000256" key="3">
    <source>
        <dbReference type="ARBA" id="ARBA00022553"/>
    </source>
</evidence>
<dbReference type="SMART" id="SM00387">
    <property type="entry name" value="HATPase_c"/>
    <property type="match status" value="1"/>
</dbReference>
<dbReference type="Pfam" id="PF00989">
    <property type="entry name" value="PAS"/>
    <property type="match status" value="1"/>
</dbReference>
<dbReference type="EMBL" id="QYYD01000021">
    <property type="protein sequence ID" value="RJF69805.1"/>
    <property type="molecule type" value="Genomic_DNA"/>
</dbReference>